<dbReference type="PROSITE" id="PS00137">
    <property type="entry name" value="SUBTILASE_HIS"/>
    <property type="match status" value="1"/>
</dbReference>
<dbReference type="Pfam" id="PF00082">
    <property type="entry name" value="Peptidase_S8"/>
    <property type="match status" value="1"/>
</dbReference>
<evidence type="ECO:0000256" key="5">
    <source>
        <dbReference type="PROSITE-ProRule" id="PRU01240"/>
    </source>
</evidence>
<dbReference type="SUPFAM" id="SSF49373">
    <property type="entry name" value="Invasin/intimin cell-adhesion fragments"/>
    <property type="match status" value="1"/>
</dbReference>
<dbReference type="InterPro" id="IPR000209">
    <property type="entry name" value="Peptidase_S8/S53_dom"/>
</dbReference>
<dbReference type="PANTHER" id="PTHR43806">
    <property type="entry name" value="PEPTIDASE S8"/>
    <property type="match status" value="1"/>
</dbReference>
<dbReference type="CDD" id="cd07473">
    <property type="entry name" value="Peptidases_S8_Subtilisin_like"/>
    <property type="match status" value="1"/>
</dbReference>
<dbReference type="GO" id="GO:0006508">
    <property type="term" value="P:proteolysis"/>
    <property type="evidence" value="ECO:0007669"/>
    <property type="project" value="UniProtKB-KW"/>
</dbReference>
<dbReference type="InterPro" id="IPR036852">
    <property type="entry name" value="Peptidase_S8/S53_dom_sf"/>
</dbReference>
<comment type="similarity">
    <text evidence="1 5 6">Belongs to the peptidase S8 family.</text>
</comment>
<dbReference type="InterPro" id="IPR034204">
    <property type="entry name" value="PfSUB1-like_cat_dom"/>
</dbReference>
<dbReference type="InterPro" id="IPR023827">
    <property type="entry name" value="Peptidase_S8_Asp-AS"/>
</dbReference>
<proteinExistence type="inferred from homology"/>
<organism evidence="9 10">
    <name type="scientific">Anaeromicropila herbilytica</name>
    <dbReference type="NCBI Taxonomy" id="2785025"/>
    <lineage>
        <taxon>Bacteria</taxon>
        <taxon>Bacillati</taxon>
        <taxon>Bacillota</taxon>
        <taxon>Clostridia</taxon>
        <taxon>Lachnospirales</taxon>
        <taxon>Lachnospiraceae</taxon>
        <taxon>Anaeromicropila</taxon>
    </lineage>
</organism>
<dbReference type="InterPro" id="IPR023828">
    <property type="entry name" value="Peptidase_S8_Ser-AS"/>
</dbReference>
<evidence type="ECO:0000259" key="8">
    <source>
        <dbReference type="SMART" id="SM00635"/>
    </source>
</evidence>
<dbReference type="SUPFAM" id="SSF52743">
    <property type="entry name" value="Subtilisin-like"/>
    <property type="match status" value="1"/>
</dbReference>
<feature type="chain" id="PRO_5038582211" description="BIG2 domain-containing protein" evidence="7">
    <location>
        <begin position="22"/>
        <end position="651"/>
    </location>
</feature>
<keyword evidence="10" id="KW-1185">Reference proteome</keyword>
<protein>
    <recommendedName>
        <fullName evidence="8">BIG2 domain-containing protein</fullName>
    </recommendedName>
</protein>
<evidence type="ECO:0000256" key="4">
    <source>
        <dbReference type="ARBA" id="ARBA00022825"/>
    </source>
</evidence>
<evidence type="ECO:0000256" key="3">
    <source>
        <dbReference type="ARBA" id="ARBA00022801"/>
    </source>
</evidence>
<keyword evidence="4 5" id="KW-0720">Serine protease</keyword>
<dbReference type="PROSITE" id="PS51892">
    <property type="entry name" value="SUBTILASE"/>
    <property type="match status" value="1"/>
</dbReference>
<evidence type="ECO:0000256" key="6">
    <source>
        <dbReference type="RuleBase" id="RU003355"/>
    </source>
</evidence>
<evidence type="ECO:0000256" key="7">
    <source>
        <dbReference type="SAM" id="SignalP"/>
    </source>
</evidence>
<keyword evidence="3 5" id="KW-0378">Hydrolase</keyword>
<dbReference type="PRINTS" id="PR00723">
    <property type="entry name" value="SUBTILISIN"/>
</dbReference>
<dbReference type="GO" id="GO:0004252">
    <property type="term" value="F:serine-type endopeptidase activity"/>
    <property type="evidence" value="ECO:0007669"/>
    <property type="project" value="UniProtKB-UniRule"/>
</dbReference>
<dbReference type="Gene3D" id="3.40.50.200">
    <property type="entry name" value="Peptidase S8/S53 domain"/>
    <property type="match status" value="1"/>
</dbReference>
<dbReference type="InterPro" id="IPR015500">
    <property type="entry name" value="Peptidase_S8_subtilisin-rel"/>
</dbReference>
<reference evidence="9 10" key="1">
    <citation type="submission" date="2020-11" db="EMBL/GenBank/DDBJ databases">
        <title>Draft genome sequencing of a Lachnospiraceae strain isolated from anoxic soil subjected to BSD treatment.</title>
        <authorList>
            <person name="Uek A."/>
            <person name="Tonouchi A."/>
        </authorList>
    </citation>
    <scope>NUCLEOTIDE SEQUENCE [LARGE SCALE GENOMIC DNA]</scope>
    <source>
        <strain evidence="9 10">TB5</strain>
    </source>
</reference>
<accession>A0A7R7EHM8</accession>
<keyword evidence="2 5" id="KW-0645">Protease</keyword>
<dbReference type="InterPro" id="IPR008964">
    <property type="entry name" value="Invasin/intimin_cell_adhesion"/>
</dbReference>
<dbReference type="AlphaFoldDB" id="A0A7R7EHM8"/>
<sequence length="651" mass="69794">MKRSKRMIAFSLIVTLFFASALPISKTPLLVSAEEVSSSDIVNTTLTSTEPTLVTNLNDYDSNEVIVTYKSDIPSSSVANDIAKNEDTKDLTDQSMLIELDNKSELNSTIKELSSDKNVLSIQPNYTYHIQSTPTDTYYSKEWGLNNNGTFTDDEDTSSVADIDMNVPEAWDVFNGGRDITVAVIDTGVDYTHSDLKNVMWTNTGEISGDGIDNDKNGYIDDIHGWNFYSGNNTLFHARSAEDDHGTHIAGIIAAERNNIGVAGVASNTNVRIMSVKALGGQDGSGSTSSIIEAIQYAEENGAKICNLSFGIEVDDKALSNVIKDSDMLFVCAAGNGDENSNAVDIDESPMYPASYSYDNIVSVANLTCNGTLHYSSNYGVNSVDVAAPGTTIASTVVGNEYSYMTGTSMAAPMVTAVLAMVYAYYDDITVLETKNIVLSTTRSLPSLTGKVATGGLVDAYAALSLNSASIQALDQTAPTIITKTSTLTGSYKKILKVTITDSSGNLSKVRYAKGIQPASYFDQGANGTELTLTNHFAIMNVSKTTTYTIYAIDTVGNETVKTIKITVTPPTNVAFQVSTKKLKLKSTYMLKASLSPSTTHSKYTYSSSNSSIVRVNKTTGKIRAKKVGTAVITITTENGLTSKCKVTVTK</sequence>
<dbReference type="Pfam" id="PF02368">
    <property type="entry name" value="Big_2"/>
    <property type="match status" value="1"/>
</dbReference>
<dbReference type="InterPro" id="IPR003343">
    <property type="entry name" value="Big_2"/>
</dbReference>
<dbReference type="EMBL" id="AP024169">
    <property type="protein sequence ID" value="BCN28874.1"/>
    <property type="molecule type" value="Genomic_DNA"/>
</dbReference>
<evidence type="ECO:0000313" key="9">
    <source>
        <dbReference type="EMBL" id="BCN28874.1"/>
    </source>
</evidence>
<evidence type="ECO:0000256" key="1">
    <source>
        <dbReference type="ARBA" id="ARBA00011073"/>
    </source>
</evidence>
<feature type="signal peptide" evidence="7">
    <location>
        <begin position="1"/>
        <end position="21"/>
    </location>
</feature>
<name>A0A7R7EHM8_9FIRM</name>
<dbReference type="KEGG" id="ahb:bsdtb5_01690"/>
<dbReference type="Proteomes" id="UP000595897">
    <property type="component" value="Chromosome"/>
</dbReference>
<dbReference type="Gene3D" id="2.60.40.1080">
    <property type="match status" value="1"/>
</dbReference>
<dbReference type="PROSITE" id="PS00138">
    <property type="entry name" value="SUBTILASE_SER"/>
    <property type="match status" value="1"/>
</dbReference>
<feature type="domain" description="BIG2" evidence="8">
    <location>
        <begin position="570"/>
        <end position="646"/>
    </location>
</feature>
<keyword evidence="7" id="KW-0732">Signal</keyword>
<dbReference type="InterPro" id="IPR050131">
    <property type="entry name" value="Peptidase_S8_subtilisin-like"/>
</dbReference>
<feature type="active site" description="Charge relay system" evidence="5">
    <location>
        <position position="409"/>
    </location>
</feature>
<dbReference type="RefSeq" id="WP_271714180.1">
    <property type="nucleotide sequence ID" value="NZ_AP024169.1"/>
</dbReference>
<evidence type="ECO:0000313" key="10">
    <source>
        <dbReference type="Proteomes" id="UP000595897"/>
    </source>
</evidence>
<feature type="active site" description="Charge relay system" evidence="5">
    <location>
        <position position="245"/>
    </location>
</feature>
<evidence type="ECO:0000256" key="2">
    <source>
        <dbReference type="ARBA" id="ARBA00022670"/>
    </source>
</evidence>
<dbReference type="InterPro" id="IPR022398">
    <property type="entry name" value="Peptidase_S8_His-AS"/>
</dbReference>
<gene>
    <name evidence="9" type="ORF">bsdtb5_01690</name>
</gene>
<dbReference type="PANTHER" id="PTHR43806:SF11">
    <property type="entry name" value="CEREVISIN-RELATED"/>
    <property type="match status" value="1"/>
</dbReference>
<dbReference type="SMART" id="SM00635">
    <property type="entry name" value="BID_2"/>
    <property type="match status" value="1"/>
</dbReference>
<dbReference type="PROSITE" id="PS00136">
    <property type="entry name" value="SUBTILASE_ASP"/>
    <property type="match status" value="1"/>
</dbReference>
<feature type="active site" description="Charge relay system" evidence="5">
    <location>
        <position position="186"/>
    </location>
</feature>